<keyword evidence="2" id="KW-0732">Signal</keyword>
<name>A0ABR1VTQ5_9PEZI</name>
<dbReference type="Proteomes" id="UP001433268">
    <property type="component" value="Unassembled WGS sequence"/>
</dbReference>
<dbReference type="InterPro" id="IPR000250">
    <property type="entry name" value="Peptidase_G1"/>
</dbReference>
<dbReference type="SUPFAM" id="SSF49899">
    <property type="entry name" value="Concanavalin A-like lectins/glucanases"/>
    <property type="match status" value="1"/>
</dbReference>
<dbReference type="RefSeq" id="XP_066665576.1">
    <property type="nucleotide sequence ID" value="XM_066813614.1"/>
</dbReference>
<reference evidence="3 4" key="1">
    <citation type="submission" date="2023-01" db="EMBL/GenBank/DDBJ databases">
        <title>Analysis of 21 Apiospora genomes using comparative genomics revels a genus with tremendous synthesis potential of carbohydrate active enzymes and secondary metabolites.</title>
        <authorList>
            <person name="Sorensen T."/>
        </authorList>
    </citation>
    <scope>NUCLEOTIDE SEQUENCE [LARGE SCALE GENOMIC DNA]</scope>
    <source>
        <strain evidence="3 4">CBS 114990</strain>
    </source>
</reference>
<comment type="caution">
    <text evidence="3">The sequence shown here is derived from an EMBL/GenBank/DDBJ whole genome shotgun (WGS) entry which is preliminary data.</text>
</comment>
<dbReference type="Pfam" id="PF01828">
    <property type="entry name" value="Peptidase_A4"/>
    <property type="match status" value="1"/>
</dbReference>
<keyword evidence="4" id="KW-1185">Reference proteome</keyword>
<evidence type="ECO:0000256" key="1">
    <source>
        <dbReference type="SAM" id="MobiDB-lite"/>
    </source>
</evidence>
<feature type="chain" id="PRO_5045909305" evidence="2">
    <location>
        <begin position="20"/>
        <end position="287"/>
    </location>
</feature>
<dbReference type="InterPro" id="IPR013320">
    <property type="entry name" value="ConA-like_dom_sf"/>
</dbReference>
<feature type="signal peptide" evidence="2">
    <location>
        <begin position="1"/>
        <end position="19"/>
    </location>
</feature>
<dbReference type="Gene3D" id="2.60.120.700">
    <property type="entry name" value="Peptidase G1"/>
    <property type="match status" value="1"/>
</dbReference>
<gene>
    <name evidence="3" type="ORF">PG997_009299</name>
</gene>
<evidence type="ECO:0000256" key="2">
    <source>
        <dbReference type="SAM" id="SignalP"/>
    </source>
</evidence>
<evidence type="ECO:0000313" key="3">
    <source>
        <dbReference type="EMBL" id="KAK8074636.1"/>
    </source>
</evidence>
<protein>
    <submittedName>
        <fullName evidence="3">Uncharacterized protein</fullName>
    </submittedName>
</protein>
<organism evidence="3 4">
    <name type="scientific">Apiospora hydei</name>
    <dbReference type="NCBI Taxonomy" id="1337664"/>
    <lineage>
        <taxon>Eukaryota</taxon>
        <taxon>Fungi</taxon>
        <taxon>Dikarya</taxon>
        <taxon>Ascomycota</taxon>
        <taxon>Pezizomycotina</taxon>
        <taxon>Sordariomycetes</taxon>
        <taxon>Xylariomycetidae</taxon>
        <taxon>Amphisphaeriales</taxon>
        <taxon>Apiosporaceae</taxon>
        <taxon>Apiospora</taxon>
    </lineage>
</organism>
<dbReference type="InterPro" id="IPR038656">
    <property type="entry name" value="Peptidase_G1_sf"/>
</dbReference>
<feature type="region of interest" description="Disordered" evidence="1">
    <location>
        <begin position="265"/>
        <end position="287"/>
    </location>
</feature>
<accession>A0ABR1VTQ5</accession>
<sequence>MLWQKVAFMMSLIPSVALAAGIAIANSSTYAGGLVALPQSDSDTGPAVTTLEATFTVPNLTYASGQSGNGDPYRLAVQCGISAVTDANPNAACNHRGPHMGIFANLSSAGQSQQSWYNWPNLSVEGLSSAQDSLLNFTAGDEMFVTISLLSATNATYTFMNLKNENVTVTVAQDGGSSQPMCSGQGTTAYAGCYIGVTDASTMPGFVEIDFESVMVYDRSNTTHDFGLDQTVQFYQLVDSNGKLKAMPKLDDAYDFSVKWSENPDYGSGTGGAGTPPSPDTTTALRW</sequence>
<dbReference type="GeneID" id="92046674"/>
<evidence type="ECO:0000313" key="4">
    <source>
        <dbReference type="Proteomes" id="UP001433268"/>
    </source>
</evidence>
<proteinExistence type="predicted"/>
<dbReference type="EMBL" id="JAQQWN010000007">
    <property type="protein sequence ID" value="KAK8074636.1"/>
    <property type="molecule type" value="Genomic_DNA"/>
</dbReference>